<dbReference type="InterPro" id="IPR024079">
    <property type="entry name" value="MetalloPept_cat_dom_sf"/>
</dbReference>
<evidence type="ECO:0000313" key="2">
    <source>
        <dbReference type="Proteomes" id="UP001501442"/>
    </source>
</evidence>
<dbReference type="Proteomes" id="UP001501442">
    <property type="component" value="Unassembled WGS sequence"/>
</dbReference>
<proteinExistence type="predicted"/>
<name>A0ABP8U9R0_9ACTN</name>
<keyword evidence="2" id="KW-1185">Reference proteome</keyword>
<gene>
    <name evidence="1" type="ORF">GCM10023196_031990</name>
</gene>
<dbReference type="EMBL" id="BAABHK010000004">
    <property type="protein sequence ID" value="GAA4625910.1"/>
    <property type="molecule type" value="Genomic_DNA"/>
</dbReference>
<organism evidence="1 2">
    <name type="scientific">Actinoallomurus vinaceus</name>
    <dbReference type="NCBI Taxonomy" id="1080074"/>
    <lineage>
        <taxon>Bacteria</taxon>
        <taxon>Bacillati</taxon>
        <taxon>Actinomycetota</taxon>
        <taxon>Actinomycetes</taxon>
        <taxon>Streptosporangiales</taxon>
        <taxon>Thermomonosporaceae</taxon>
        <taxon>Actinoallomurus</taxon>
    </lineage>
</organism>
<reference evidence="2" key="1">
    <citation type="journal article" date="2019" name="Int. J. Syst. Evol. Microbiol.">
        <title>The Global Catalogue of Microorganisms (GCM) 10K type strain sequencing project: providing services to taxonomists for standard genome sequencing and annotation.</title>
        <authorList>
            <consortium name="The Broad Institute Genomics Platform"/>
            <consortium name="The Broad Institute Genome Sequencing Center for Infectious Disease"/>
            <person name="Wu L."/>
            <person name="Ma J."/>
        </authorList>
    </citation>
    <scope>NUCLEOTIDE SEQUENCE [LARGE SCALE GENOMIC DNA]</scope>
    <source>
        <strain evidence="2">JCM 17939</strain>
    </source>
</reference>
<comment type="caution">
    <text evidence="1">The sequence shown here is derived from an EMBL/GenBank/DDBJ whole genome shotgun (WGS) entry which is preliminary data.</text>
</comment>
<sequence length="171" mass="18558">MRISSARIAAIAGCTAVIAVFGAPVSYADHQFKGTGLPDSSTQEFQGHSLTAKGTAAMKHGKQQLERSKIKTKWGSGDIHFFDGKYGKTGWFGQTRCEVRSGPKCGSFSIHFNQSEMGSRSTSAWESLGCHEVGHTGDLGHRKSSKSCMIDGNSFPRNYDAHDLWAINKTL</sequence>
<evidence type="ECO:0000313" key="1">
    <source>
        <dbReference type="EMBL" id="GAA4625910.1"/>
    </source>
</evidence>
<dbReference type="Gene3D" id="3.40.390.10">
    <property type="entry name" value="Collagenase (Catalytic Domain)"/>
    <property type="match status" value="1"/>
</dbReference>
<accession>A0ABP8U9R0</accession>
<evidence type="ECO:0008006" key="3">
    <source>
        <dbReference type="Google" id="ProtNLM"/>
    </source>
</evidence>
<protein>
    <recommendedName>
        <fullName evidence="3">Peptidase M10 metallopeptidase domain-containing protein</fullName>
    </recommendedName>
</protein>